<keyword evidence="4" id="KW-0325">Glycoprotein</keyword>
<organism evidence="10 11">
    <name type="scientific">Planomicrobium soli</name>
    <dbReference type="NCBI Taxonomy" id="1176648"/>
    <lineage>
        <taxon>Bacteria</taxon>
        <taxon>Bacillati</taxon>
        <taxon>Bacillota</taxon>
        <taxon>Bacilli</taxon>
        <taxon>Bacillales</taxon>
        <taxon>Caryophanaceae</taxon>
        <taxon>Planomicrobium</taxon>
    </lineage>
</organism>
<evidence type="ECO:0000313" key="11">
    <source>
        <dbReference type="Proteomes" id="UP000242682"/>
    </source>
</evidence>
<dbReference type="FunFam" id="2.60.120.260:FF:000049">
    <property type="entry name" value="Beta-galactosidase"/>
    <property type="match status" value="1"/>
</dbReference>
<gene>
    <name evidence="10" type="ORF">B0H99_1137</name>
</gene>
<dbReference type="SUPFAM" id="SSF49785">
    <property type="entry name" value="Galactose-binding domain-like"/>
    <property type="match status" value="2"/>
</dbReference>
<keyword evidence="5" id="KW-0326">Glycosidase</keyword>
<dbReference type="InterPro" id="IPR001944">
    <property type="entry name" value="Glycoside_Hdrlase_35"/>
</dbReference>
<dbReference type="PIRSF" id="PIRSF006336">
    <property type="entry name" value="B-gal"/>
    <property type="match status" value="1"/>
</dbReference>
<dbReference type="PANTHER" id="PTHR23421">
    <property type="entry name" value="BETA-GALACTOSIDASE RELATED"/>
    <property type="match status" value="1"/>
</dbReference>
<evidence type="ECO:0000259" key="9">
    <source>
        <dbReference type="Pfam" id="PF21467"/>
    </source>
</evidence>
<dbReference type="GO" id="GO:0004565">
    <property type="term" value="F:beta-galactosidase activity"/>
    <property type="evidence" value="ECO:0007669"/>
    <property type="project" value="InterPro"/>
</dbReference>
<dbReference type="FunFam" id="3.20.20.80:FF:000017">
    <property type="entry name" value="Beta-galactosidase"/>
    <property type="match status" value="1"/>
</dbReference>
<dbReference type="RefSeq" id="WP_245894546.1">
    <property type="nucleotide sequence ID" value="NZ_PYAT01000013.1"/>
</dbReference>
<evidence type="ECO:0000259" key="8">
    <source>
        <dbReference type="Pfam" id="PF21317"/>
    </source>
</evidence>
<dbReference type="SUPFAM" id="SSF51445">
    <property type="entry name" value="(Trans)glycosidases"/>
    <property type="match status" value="1"/>
</dbReference>
<proteinExistence type="inferred from homology"/>
<feature type="active site" description="Nucleophile" evidence="6">
    <location>
        <position position="230"/>
    </location>
</feature>
<dbReference type="Pfam" id="PF21317">
    <property type="entry name" value="BetaGal_ABD_1"/>
    <property type="match status" value="1"/>
</dbReference>
<dbReference type="GO" id="GO:0005975">
    <property type="term" value="P:carbohydrate metabolic process"/>
    <property type="evidence" value="ECO:0007669"/>
    <property type="project" value="InterPro"/>
</dbReference>
<dbReference type="PRINTS" id="PR00742">
    <property type="entry name" value="GLHYDRLASE35"/>
</dbReference>
<evidence type="ECO:0000259" key="7">
    <source>
        <dbReference type="Pfam" id="PF01301"/>
    </source>
</evidence>
<reference evidence="10 11" key="1">
    <citation type="submission" date="2018-03" db="EMBL/GenBank/DDBJ databases">
        <title>Genomic Encyclopedia of Type Strains, Phase III (KMG-III): the genomes of soil and plant-associated and newly described type strains.</title>
        <authorList>
            <person name="Whitman W."/>
        </authorList>
    </citation>
    <scope>NUCLEOTIDE SEQUENCE [LARGE SCALE GENOMIC DNA]</scope>
    <source>
        <strain evidence="10 11">CGMCC 1.12259</strain>
    </source>
</reference>
<dbReference type="AlphaFoldDB" id="A0A2P8G9B9"/>
<name>A0A2P8G9B9_9BACL</name>
<dbReference type="Gene3D" id="2.60.120.260">
    <property type="entry name" value="Galactose-binding domain-like"/>
    <property type="match status" value="2"/>
</dbReference>
<evidence type="ECO:0000256" key="4">
    <source>
        <dbReference type="ARBA" id="ARBA00023180"/>
    </source>
</evidence>
<dbReference type="InterPro" id="IPR026283">
    <property type="entry name" value="B-gal_1-like"/>
</dbReference>
<dbReference type="InterPro" id="IPR031330">
    <property type="entry name" value="Gly_Hdrlase_35_cat"/>
</dbReference>
<dbReference type="Proteomes" id="UP000242682">
    <property type="component" value="Unassembled WGS sequence"/>
</dbReference>
<evidence type="ECO:0000256" key="5">
    <source>
        <dbReference type="ARBA" id="ARBA00023295"/>
    </source>
</evidence>
<feature type="domain" description="Beta-galactosidase galactose-binding" evidence="9">
    <location>
        <begin position="491"/>
        <end position="550"/>
    </location>
</feature>
<comment type="similarity">
    <text evidence="1">Belongs to the glycosyl hydrolase 35 family.</text>
</comment>
<accession>A0A2P8G9B9</accession>
<feature type="domain" description="Beta-galactosidase 1-like first all-beta" evidence="8">
    <location>
        <begin position="364"/>
        <end position="473"/>
    </location>
</feature>
<dbReference type="InterPro" id="IPR017853">
    <property type="entry name" value="GH"/>
</dbReference>
<feature type="domain" description="Glycoside hydrolase 35 catalytic" evidence="7">
    <location>
        <begin position="8"/>
        <end position="320"/>
    </location>
</feature>
<dbReference type="InterPro" id="IPR048913">
    <property type="entry name" value="BetaGal_gal-bd"/>
</dbReference>
<dbReference type="Pfam" id="PF21467">
    <property type="entry name" value="BetaGal_gal-bd"/>
    <property type="match status" value="1"/>
</dbReference>
<sequence>MLTAKNESFYLEGKPFQILSGGMHYFRTVPEHWEDRLLKLKALGLNTVETYIPWNFHEPKKGRFNFSGMADIERFIELAHNLGLYVILRPSPYICAEWEMGGLPSWLLKDKELVMRSSHPNFLVHVEDYFDELLPKFKRHLYQNGGPVIAMQIENEYGAYGNDMAYLNFYKEQYKKHELDTFLFTSDGPNFITQGSLPDVTTTLNFGSRVGEAVDALEEFKPGSPKMVAEFWIGWFDYWTGEHTVRSGEDVAAVFKEMMEKNISVNFYMFHGGTNFGFMNGANHYDIYYPTITSYDYDSLLTESGAITEKYKAVKKVLSEYTEVPADFKETTTAKEYGTVAVSESVSLFDVLEDISEKTEHIIPLAMEDLGQAYGYTLYRTTVNRQGELKLNSDAIRDRGYIYVNGRYITTTYINDTDKIVTLDFPEKVNTLEILVENMGRANYGEHLTDQKGLIKNLWLGEQYFFHWEMFKVELDHLPADYQRSKQERFPKFFHGSFDANEGLDTYVDTKGFTKGNVFINGFNLGRYWNTAGPQQRLYLPGPLLKKENNEIVVFELENTTTDQIQLLDQPKLG</sequence>
<dbReference type="InterPro" id="IPR048912">
    <property type="entry name" value="BetaGal1-like_ABD1"/>
</dbReference>
<dbReference type="EMBL" id="PYAT01000013">
    <property type="protein sequence ID" value="PSL30582.1"/>
    <property type="molecule type" value="Genomic_DNA"/>
</dbReference>
<evidence type="ECO:0000313" key="10">
    <source>
        <dbReference type="EMBL" id="PSL30582.1"/>
    </source>
</evidence>
<keyword evidence="3" id="KW-0378">Hydrolase</keyword>
<keyword evidence="11" id="KW-1185">Reference proteome</keyword>
<keyword evidence="2" id="KW-0732">Signal</keyword>
<dbReference type="InterPro" id="IPR008979">
    <property type="entry name" value="Galactose-bd-like_sf"/>
</dbReference>
<dbReference type="Pfam" id="PF01301">
    <property type="entry name" value="Glyco_hydro_35"/>
    <property type="match status" value="1"/>
</dbReference>
<evidence type="ECO:0000256" key="6">
    <source>
        <dbReference type="PIRSR" id="PIRSR006336-1"/>
    </source>
</evidence>
<evidence type="ECO:0000256" key="1">
    <source>
        <dbReference type="ARBA" id="ARBA00009809"/>
    </source>
</evidence>
<dbReference type="InterPro" id="IPR019801">
    <property type="entry name" value="Glyco_hydro_35_CS"/>
</dbReference>
<dbReference type="PROSITE" id="PS01182">
    <property type="entry name" value="GLYCOSYL_HYDROL_F35"/>
    <property type="match status" value="1"/>
</dbReference>
<comment type="caution">
    <text evidence="10">The sequence shown here is derived from an EMBL/GenBank/DDBJ whole genome shotgun (WGS) entry which is preliminary data.</text>
</comment>
<evidence type="ECO:0000256" key="2">
    <source>
        <dbReference type="ARBA" id="ARBA00022729"/>
    </source>
</evidence>
<dbReference type="Gene3D" id="3.20.20.80">
    <property type="entry name" value="Glycosidases"/>
    <property type="match status" value="1"/>
</dbReference>
<evidence type="ECO:0000256" key="3">
    <source>
        <dbReference type="ARBA" id="ARBA00022801"/>
    </source>
</evidence>
<protein>
    <submittedName>
        <fullName evidence="10">Beta-galactosidase</fullName>
    </submittedName>
</protein>
<feature type="active site" description="Proton donor" evidence="6">
    <location>
        <position position="156"/>
    </location>
</feature>